<dbReference type="Proteomes" id="UP000053352">
    <property type="component" value="Unassembled WGS sequence"/>
</dbReference>
<reference evidence="15 16" key="1">
    <citation type="submission" date="2015-11" db="EMBL/GenBank/DDBJ databases">
        <title>Genome sequence of Pyrodictium occultum PL-19, a marine hyperthermophilic archaeon isolated from Volcano, Italy.</title>
        <authorList>
            <person name="Utturkar S."/>
            <person name="Huber H."/>
            <person name="Leptihn S."/>
            <person name="Brown S."/>
            <person name="Stetter K.O."/>
            <person name="Podar M."/>
        </authorList>
    </citation>
    <scope>NUCLEOTIDE SEQUENCE [LARGE SCALE GENOMIC DNA]</scope>
    <source>
        <strain evidence="15 16">PL-19</strain>
    </source>
</reference>
<keyword evidence="7" id="KW-0406">Ion transport</keyword>
<evidence type="ECO:0000313" key="15">
    <source>
        <dbReference type="EMBL" id="KSW12020.1"/>
    </source>
</evidence>
<evidence type="ECO:0000256" key="6">
    <source>
        <dbReference type="ARBA" id="ARBA00023004"/>
    </source>
</evidence>
<evidence type="ECO:0000256" key="5">
    <source>
        <dbReference type="ARBA" id="ARBA00022840"/>
    </source>
</evidence>
<dbReference type="PROSITE" id="PS50893">
    <property type="entry name" value="ABC_TRANSPORTER_2"/>
    <property type="match status" value="1"/>
</dbReference>
<sequence>MAYGIRVEGLSVSLGGRRVLHRVSFGLEEAGYLVVLGPSGSGKTTLLRTIAGLLEPDEGRVLVGGRDVTRKPPWERGVALVQQVPGLLPHLTVEENIILAAETRAGLSRSEAREEARRLAAMLGIEDVLDRRPGGLSGGQLQRAAIAVALATRAGVLLLDEPLSHLDRPLAEQLRGELAAIHRATGATVVHVTHDQDEALALATHLAVLIEGRIEAFGRSVEVYYRPPSARVARFLGHNVVEAGRLDPGMQGVYSVPPEAVAPDPDGAYRGRVRSLARERGRVTVLLETEAGLLRAYLHPRDAEHLEPGMELRFSIDWGLAHPLSA</sequence>
<keyword evidence="4" id="KW-0547">Nucleotide-binding</keyword>
<gene>
    <name evidence="15" type="ORF">CF15_04360</name>
</gene>
<dbReference type="GO" id="GO:0015408">
    <property type="term" value="F:ABC-type ferric iron transporter activity"/>
    <property type="evidence" value="ECO:0007669"/>
    <property type="project" value="InterPro"/>
</dbReference>
<dbReference type="InterPro" id="IPR015853">
    <property type="entry name" value="ABC_transpr_FbpC"/>
</dbReference>
<name>A0A0V8RVD8_PYROC</name>
<dbReference type="EMBL" id="LNTB01000001">
    <property type="protein sequence ID" value="KSW12020.1"/>
    <property type="molecule type" value="Genomic_DNA"/>
</dbReference>
<dbReference type="OrthoDB" id="31298at2157"/>
<comment type="similarity">
    <text evidence="9">Belongs to the ABC transporter superfamily. Sulfate/tungstate importer (TC 3.A.1.6) family.</text>
</comment>
<dbReference type="InterPro" id="IPR003593">
    <property type="entry name" value="AAA+_ATPase"/>
</dbReference>
<dbReference type="InterPro" id="IPR003439">
    <property type="entry name" value="ABC_transporter-like_ATP-bd"/>
</dbReference>
<evidence type="ECO:0000256" key="12">
    <source>
        <dbReference type="ARBA" id="ARBA00041133"/>
    </source>
</evidence>
<dbReference type="GO" id="GO:0016020">
    <property type="term" value="C:membrane"/>
    <property type="evidence" value="ECO:0007669"/>
    <property type="project" value="InterPro"/>
</dbReference>
<evidence type="ECO:0000256" key="13">
    <source>
        <dbReference type="ARBA" id="ARBA00047936"/>
    </source>
</evidence>
<dbReference type="InterPro" id="IPR017871">
    <property type="entry name" value="ABC_transporter-like_CS"/>
</dbReference>
<comment type="subunit">
    <text evidence="10">The complex is composed of two ATP-binding proteins (WtpC), two transmembrane proteins (WtpB) and a solute-binding protein (WtpA).</text>
</comment>
<keyword evidence="3" id="KW-0410">Iron transport</keyword>
<proteinExistence type="inferred from homology"/>
<keyword evidence="2" id="KW-1003">Cell membrane</keyword>
<feature type="domain" description="ABC transporter" evidence="14">
    <location>
        <begin position="5"/>
        <end position="236"/>
    </location>
</feature>
<organism evidence="15 16">
    <name type="scientific">Pyrodictium occultum</name>
    <dbReference type="NCBI Taxonomy" id="2309"/>
    <lineage>
        <taxon>Archaea</taxon>
        <taxon>Thermoproteota</taxon>
        <taxon>Thermoprotei</taxon>
        <taxon>Desulfurococcales</taxon>
        <taxon>Pyrodictiaceae</taxon>
        <taxon>Pyrodictium</taxon>
    </lineage>
</organism>
<evidence type="ECO:0000259" key="14">
    <source>
        <dbReference type="PROSITE" id="PS50893"/>
    </source>
</evidence>
<evidence type="ECO:0000256" key="1">
    <source>
        <dbReference type="ARBA" id="ARBA00022448"/>
    </source>
</evidence>
<evidence type="ECO:0000256" key="10">
    <source>
        <dbReference type="ARBA" id="ARBA00038781"/>
    </source>
</evidence>
<dbReference type="EC" id="7.3.2.6" evidence="11"/>
<dbReference type="Pfam" id="PF00005">
    <property type="entry name" value="ABC_tran"/>
    <property type="match status" value="1"/>
</dbReference>
<dbReference type="AlphaFoldDB" id="A0A0V8RVD8"/>
<dbReference type="CDD" id="cd03259">
    <property type="entry name" value="ABC_Carb_Solutes_like"/>
    <property type="match status" value="1"/>
</dbReference>
<dbReference type="STRING" id="2309.CF15_04360"/>
<evidence type="ECO:0000256" key="2">
    <source>
        <dbReference type="ARBA" id="ARBA00022475"/>
    </source>
</evidence>
<evidence type="ECO:0000256" key="9">
    <source>
        <dbReference type="ARBA" id="ARBA00038307"/>
    </source>
</evidence>
<evidence type="ECO:0000256" key="8">
    <source>
        <dbReference type="ARBA" id="ARBA00023136"/>
    </source>
</evidence>
<dbReference type="Gene3D" id="3.40.50.300">
    <property type="entry name" value="P-loop containing nucleotide triphosphate hydrolases"/>
    <property type="match status" value="1"/>
</dbReference>
<dbReference type="RefSeq" id="WP_168371264.1">
    <property type="nucleotide sequence ID" value="NZ_LNTB01000001.1"/>
</dbReference>
<evidence type="ECO:0000256" key="11">
    <source>
        <dbReference type="ARBA" id="ARBA00039025"/>
    </source>
</evidence>
<evidence type="ECO:0000256" key="4">
    <source>
        <dbReference type="ARBA" id="ARBA00022741"/>
    </source>
</evidence>
<keyword evidence="6" id="KW-0408">Iron</keyword>
<dbReference type="SMART" id="SM00382">
    <property type="entry name" value="AAA"/>
    <property type="match status" value="1"/>
</dbReference>
<dbReference type="PROSITE" id="PS00211">
    <property type="entry name" value="ABC_TRANSPORTER_1"/>
    <property type="match status" value="1"/>
</dbReference>
<keyword evidence="8" id="KW-0472">Membrane</keyword>
<comment type="catalytic activity">
    <reaction evidence="13">
        <text>tungstate(in) + ATP + H2O = tungstate(out) + ADP + phosphate + H(+)</text>
        <dbReference type="Rhea" id="RHEA:35027"/>
        <dbReference type="ChEBI" id="CHEBI:15377"/>
        <dbReference type="ChEBI" id="CHEBI:15378"/>
        <dbReference type="ChEBI" id="CHEBI:30616"/>
        <dbReference type="ChEBI" id="CHEBI:43474"/>
        <dbReference type="ChEBI" id="CHEBI:46502"/>
        <dbReference type="ChEBI" id="CHEBI:456216"/>
        <dbReference type="EC" id="7.3.2.6"/>
    </reaction>
</comment>
<dbReference type="GO" id="GO:0005524">
    <property type="term" value="F:ATP binding"/>
    <property type="evidence" value="ECO:0007669"/>
    <property type="project" value="UniProtKB-KW"/>
</dbReference>
<dbReference type="GO" id="GO:0016887">
    <property type="term" value="F:ATP hydrolysis activity"/>
    <property type="evidence" value="ECO:0007669"/>
    <property type="project" value="InterPro"/>
</dbReference>
<evidence type="ECO:0000313" key="16">
    <source>
        <dbReference type="Proteomes" id="UP000053352"/>
    </source>
</evidence>
<dbReference type="InterPro" id="IPR027417">
    <property type="entry name" value="P-loop_NTPase"/>
</dbReference>
<keyword evidence="1" id="KW-0813">Transport</keyword>
<dbReference type="GO" id="GO:1901238">
    <property type="term" value="F:ABC-type tungstate transporter activity"/>
    <property type="evidence" value="ECO:0007669"/>
    <property type="project" value="UniProtKB-EC"/>
</dbReference>
<keyword evidence="5" id="KW-0067">ATP-binding</keyword>
<protein>
    <recommendedName>
        <fullName evidence="12">Molybdate/tungstate import ATP-binding protein WtpC</fullName>
        <ecNumber evidence="11">7.3.2.6</ecNumber>
    </recommendedName>
</protein>
<evidence type="ECO:0000256" key="3">
    <source>
        <dbReference type="ARBA" id="ARBA00022496"/>
    </source>
</evidence>
<comment type="caution">
    <text evidence="15">The sequence shown here is derived from an EMBL/GenBank/DDBJ whole genome shotgun (WGS) entry which is preliminary data.</text>
</comment>
<dbReference type="SUPFAM" id="SSF52540">
    <property type="entry name" value="P-loop containing nucleoside triphosphate hydrolases"/>
    <property type="match status" value="1"/>
</dbReference>
<dbReference type="PANTHER" id="PTHR42781">
    <property type="entry name" value="SPERMIDINE/PUTRESCINE IMPORT ATP-BINDING PROTEIN POTA"/>
    <property type="match status" value="1"/>
</dbReference>
<keyword evidence="16" id="KW-1185">Reference proteome</keyword>
<accession>A0A0V8RVD8</accession>
<evidence type="ECO:0000256" key="7">
    <source>
        <dbReference type="ARBA" id="ARBA00023065"/>
    </source>
</evidence>
<dbReference type="PANTHER" id="PTHR42781:SF4">
    <property type="entry name" value="SPERMIDINE_PUTRESCINE IMPORT ATP-BINDING PROTEIN POTA"/>
    <property type="match status" value="1"/>
</dbReference>
<dbReference type="InterPro" id="IPR050093">
    <property type="entry name" value="ABC_SmlMolc_Importer"/>
</dbReference>